<gene>
    <name evidence="8" type="ORF">BLS_001644</name>
</gene>
<feature type="compositionally biased region" description="Polar residues" evidence="6">
    <location>
        <begin position="1078"/>
        <end position="1091"/>
    </location>
</feature>
<dbReference type="PANTHER" id="PTHR13608:SF3">
    <property type="entry name" value="ARMADILLO-LIKE HELICAL DOMAIN-CONTAINING PROTEIN 3"/>
    <property type="match status" value="1"/>
</dbReference>
<dbReference type="InterPro" id="IPR036812">
    <property type="entry name" value="NAD(P)_OxRdtase_dom_sf"/>
</dbReference>
<dbReference type="Pfam" id="PF08427">
    <property type="entry name" value="ARMH3_C"/>
    <property type="match status" value="1"/>
</dbReference>
<dbReference type="Pfam" id="PF00248">
    <property type="entry name" value="Aldo_ket_red"/>
    <property type="match status" value="1"/>
</dbReference>
<accession>A0A8H3U1R2</accession>
<evidence type="ECO:0000256" key="4">
    <source>
        <dbReference type="ARBA" id="ARBA00023002"/>
    </source>
</evidence>
<evidence type="ECO:0000256" key="5">
    <source>
        <dbReference type="ARBA" id="ARBA00023136"/>
    </source>
</evidence>
<reference evidence="8 9" key="1">
    <citation type="submission" date="2019-11" db="EMBL/GenBank/DDBJ databases">
        <title>Venturia inaequalis Genome Resource.</title>
        <authorList>
            <person name="Lichtner F.J."/>
        </authorList>
    </citation>
    <scope>NUCLEOTIDE SEQUENCE [LARGE SCALE GENOMIC DNA]</scope>
    <source>
        <strain evidence="8">Bline_iso_100314</strain>
    </source>
</reference>
<comment type="caution">
    <text evidence="8">The sequence shown here is derived from an EMBL/GenBank/DDBJ whole genome shotgun (WGS) entry which is preliminary data.</text>
</comment>
<feature type="compositionally biased region" description="Polar residues" evidence="6">
    <location>
        <begin position="1116"/>
        <end position="1126"/>
    </location>
</feature>
<dbReference type="EMBL" id="WNWQ01001390">
    <property type="protein sequence ID" value="KAE9961612.1"/>
    <property type="molecule type" value="Genomic_DNA"/>
</dbReference>
<feature type="compositionally biased region" description="Basic and acidic residues" evidence="6">
    <location>
        <begin position="1064"/>
        <end position="1076"/>
    </location>
</feature>
<feature type="domain" description="Armadillo-like helical" evidence="7">
    <location>
        <begin position="744"/>
        <end position="961"/>
    </location>
</feature>
<keyword evidence="3" id="KW-1133">Transmembrane helix</keyword>
<dbReference type="GO" id="GO:0016020">
    <property type="term" value="C:membrane"/>
    <property type="evidence" value="ECO:0007669"/>
    <property type="project" value="UniProtKB-SubCell"/>
</dbReference>
<protein>
    <recommendedName>
        <fullName evidence="7">Armadillo-like helical domain-containing protein</fullName>
    </recommendedName>
</protein>
<keyword evidence="5" id="KW-0472">Membrane</keyword>
<dbReference type="Proteomes" id="UP000433883">
    <property type="component" value="Unassembled WGS sequence"/>
</dbReference>
<evidence type="ECO:0000256" key="3">
    <source>
        <dbReference type="ARBA" id="ARBA00022989"/>
    </source>
</evidence>
<sequence length="1305" mass="143297">MSTIPTPKLGGKTIGATGYGLMGLTWRPNPQPLEDSIAVMKSALESGANFWNGGTLYGTKEYNSEQLLNAYFTKYPEDAEKVVISIKGGFDASKHAPDASPAFLRKEVEKLAESAGGKWKIGIFEAARVDPSVPIEETVGELKSLVERGLIGGIGLSECSAETVRRASKVAKIESVEVEFSLFSTDILENGIAKACAELGITIVAYSPLSRGLLTGDITKFDDLPADDMRRHFPRFQPENFEKNMDLVREVQALAKSKGCTSGQIALAWVKAHSGRDGLPIIVPIPGTTTEKRLAENMTEVSLSEGDLKELDEAVKKCSVHGGRYGGPLAALMDDSDILRWDGHTSSTESIMLRVCLHATINCLYESLFDKLKEEEAIEKSEGFWQELFLLKPDPKALKDILDDLSPDDLLHLQAHPQQLLIRAIRRVQDGKEPSDENALDTLTVFLGAVLNKRYTNPSSDIISVLTGLHDADTVFSDFVGALESAIRNGRNVPLRLKAVKVALAMISGAYSTGLVSYFTHRDLFPALMKAVQDSEDSLQNLSPFILLGLLTNYNKFEFQNPYRLRLDDFVNDGIIRKVVQCVGATCGMARDKYVAIQEDMPEGWNFTNTLVYIGLGALTSSKPAMPTLTPEEAKARFVTLPGPEAAIILSTYDFANANKLFCFNLVTLPSQSKTEPSPISSYLSFTSYLIQHAHRSTRASHYTYISLFTLQILLEDQVLAKRICGEESKAPVRLCRQRQPFLPLVRNDRVLAASILDIAVDGINHNLRKRLDVELYNLFLGILLRVVSFLGRSRTRLAYHWSELWRSLLSFVRFLTTYATDVKATMHASLLVDTLVNLIALSLSTGESFLPDNTAYDDLFYKLVETGDVLIKFRDAYDLSRGPTAGSIDTLISVSRHYHSLLEESKGKGSTNLSPREVHKVIQSGFISESLESLDRGSTATRDYHLHYTGGIMSLIATSGILEADRHDFLKSVKIENHSDHRLALQPLSPHISTECLDDTVQHSNVSAVLSESQVKVTSWLQQYNNESGSGNRCIHAEDESTSNIKCTTPRMVPPAIVDPKSAAELEDHSEKRLSSADPTEQTRQTTDSSNEGHHSDSTATSVTPWGTPEGGSIRSAQGTPSNLPTSPSCISDFISNPNYYSTSIVSSILEPKLQPINPKKARLKNSVNRPDSPTTLSRARNQSGKPSSVAMGKRPVGYYGIGDYKGGFPPDVAQLASHPRPSSTSSQNSCMLARTDSKMQVSMVIARTTARSRLNASLPPHPETYELLTSADLQRDAISTQELSRFACKTPQSSGTISQTRST</sequence>
<feature type="region of interest" description="Disordered" evidence="6">
    <location>
        <begin position="1064"/>
        <end position="1126"/>
    </location>
</feature>
<dbReference type="GO" id="GO:0005829">
    <property type="term" value="C:cytosol"/>
    <property type="evidence" value="ECO:0007669"/>
    <property type="project" value="TreeGrafter"/>
</dbReference>
<dbReference type="GO" id="GO:0016491">
    <property type="term" value="F:oxidoreductase activity"/>
    <property type="evidence" value="ECO:0007669"/>
    <property type="project" value="UniProtKB-KW"/>
</dbReference>
<evidence type="ECO:0000256" key="6">
    <source>
        <dbReference type="SAM" id="MobiDB-lite"/>
    </source>
</evidence>
<dbReference type="SMART" id="SM01158">
    <property type="entry name" value="DUF1741"/>
    <property type="match status" value="1"/>
</dbReference>
<dbReference type="SUPFAM" id="SSF51430">
    <property type="entry name" value="NAD(P)-linked oxidoreductase"/>
    <property type="match status" value="1"/>
</dbReference>
<dbReference type="InterPro" id="IPR023210">
    <property type="entry name" value="NADP_OxRdtase_dom"/>
</dbReference>
<evidence type="ECO:0000313" key="8">
    <source>
        <dbReference type="EMBL" id="KAE9961612.1"/>
    </source>
</evidence>
<name>A0A8H3U1R2_VENIN</name>
<dbReference type="InterPro" id="IPR039868">
    <property type="entry name" value="ARMD3-like"/>
</dbReference>
<feature type="compositionally biased region" description="Polar residues" evidence="6">
    <location>
        <begin position="1167"/>
        <end position="1188"/>
    </location>
</feature>
<comment type="subcellular location">
    <subcellularLocation>
        <location evidence="1">Membrane</location>
    </subcellularLocation>
</comment>
<keyword evidence="4" id="KW-0560">Oxidoreductase</keyword>
<keyword evidence="2" id="KW-0812">Transmembrane</keyword>
<evidence type="ECO:0000259" key="7">
    <source>
        <dbReference type="SMART" id="SM01158"/>
    </source>
</evidence>
<dbReference type="InterPro" id="IPR013636">
    <property type="entry name" value="ARMH3_C"/>
</dbReference>
<organism evidence="8 9">
    <name type="scientific">Venturia inaequalis</name>
    <name type="common">Apple scab fungus</name>
    <dbReference type="NCBI Taxonomy" id="5025"/>
    <lineage>
        <taxon>Eukaryota</taxon>
        <taxon>Fungi</taxon>
        <taxon>Dikarya</taxon>
        <taxon>Ascomycota</taxon>
        <taxon>Pezizomycotina</taxon>
        <taxon>Dothideomycetes</taxon>
        <taxon>Pleosporomycetidae</taxon>
        <taxon>Venturiales</taxon>
        <taxon>Venturiaceae</taxon>
        <taxon>Venturia</taxon>
    </lineage>
</organism>
<evidence type="ECO:0000256" key="1">
    <source>
        <dbReference type="ARBA" id="ARBA00004370"/>
    </source>
</evidence>
<dbReference type="Gene3D" id="3.20.20.100">
    <property type="entry name" value="NADP-dependent oxidoreductase domain"/>
    <property type="match status" value="1"/>
</dbReference>
<evidence type="ECO:0000313" key="9">
    <source>
        <dbReference type="Proteomes" id="UP000433883"/>
    </source>
</evidence>
<dbReference type="PANTHER" id="PTHR13608">
    <property type="entry name" value="ARMADILLO-LIKE HELICAL DOMAIN-CONTAINING PROTEIN 3"/>
    <property type="match status" value="1"/>
</dbReference>
<dbReference type="CDD" id="cd19077">
    <property type="entry name" value="AKR_AKR8A1-2"/>
    <property type="match status" value="1"/>
</dbReference>
<proteinExistence type="predicted"/>
<feature type="region of interest" description="Disordered" evidence="6">
    <location>
        <begin position="1158"/>
        <end position="1194"/>
    </location>
</feature>
<feature type="non-terminal residue" evidence="8">
    <location>
        <position position="1"/>
    </location>
</feature>
<evidence type="ECO:0000256" key="2">
    <source>
        <dbReference type="ARBA" id="ARBA00022692"/>
    </source>
</evidence>